<dbReference type="PANTHER" id="PTHR43415">
    <property type="entry name" value="SPERMIDINE N(1)-ACETYLTRANSFERASE"/>
    <property type="match status" value="1"/>
</dbReference>
<protein>
    <submittedName>
        <fullName evidence="2">GNAT family N-acetyltransferase</fullName>
    </submittedName>
</protein>
<dbReference type="GO" id="GO:0016747">
    <property type="term" value="F:acyltransferase activity, transferring groups other than amino-acyl groups"/>
    <property type="evidence" value="ECO:0007669"/>
    <property type="project" value="InterPro"/>
</dbReference>
<sequence length="181" mass="20338">MIIDSKDCQAKGLNYTIRSAVTGDAKSLSDLRLIIDGETENMDRESGEAYIDVPGFERIIEEDTRKASNLFLVAVVRDAIVGFSRCQGFELNRFSHKAEFGVCVLKDYWGYGIGQNLLHESTSWADANGIHKIALSVVETNDKAIRLYQKHGFEIEGILKKDRLHADGMYYNTVIMGRVID</sequence>
<dbReference type="Pfam" id="PF00583">
    <property type="entry name" value="Acetyltransf_1"/>
    <property type="match status" value="1"/>
</dbReference>
<accession>A0A559IUX9</accession>
<keyword evidence="3" id="KW-1185">Reference proteome</keyword>
<dbReference type="OrthoDB" id="948250at2"/>
<dbReference type="Gene3D" id="3.40.630.30">
    <property type="match status" value="1"/>
</dbReference>
<dbReference type="CDD" id="cd04301">
    <property type="entry name" value="NAT_SF"/>
    <property type="match status" value="1"/>
</dbReference>
<name>A0A559IUX9_9BACL</name>
<dbReference type="SUPFAM" id="SSF55729">
    <property type="entry name" value="Acyl-CoA N-acyltransferases (Nat)"/>
    <property type="match status" value="1"/>
</dbReference>
<proteinExistence type="predicted"/>
<evidence type="ECO:0000259" key="1">
    <source>
        <dbReference type="PROSITE" id="PS51186"/>
    </source>
</evidence>
<dbReference type="InterPro" id="IPR016181">
    <property type="entry name" value="Acyl_CoA_acyltransferase"/>
</dbReference>
<dbReference type="Proteomes" id="UP000316330">
    <property type="component" value="Unassembled WGS sequence"/>
</dbReference>
<gene>
    <name evidence="2" type="ORF">FPZ45_25030</name>
</gene>
<organism evidence="2 3">
    <name type="scientific">Cohnella terricola</name>
    <dbReference type="NCBI Taxonomy" id="1289167"/>
    <lineage>
        <taxon>Bacteria</taxon>
        <taxon>Bacillati</taxon>
        <taxon>Bacillota</taxon>
        <taxon>Bacilli</taxon>
        <taxon>Bacillales</taxon>
        <taxon>Paenibacillaceae</taxon>
        <taxon>Cohnella</taxon>
    </lineage>
</organism>
<comment type="caution">
    <text evidence="2">The sequence shown here is derived from an EMBL/GenBank/DDBJ whole genome shotgun (WGS) entry which is preliminary data.</text>
</comment>
<dbReference type="EMBL" id="VNJJ01000032">
    <property type="protein sequence ID" value="TVX91445.1"/>
    <property type="molecule type" value="Genomic_DNA"/>
</dbReference>
<reference evidence="2 3" key="1">
    <citation type="submission" date="2019-07" db="EMBL/GenBank/DDBJ databases">
        <authorList>
            <person name="Kim J."/>
        </authorList>
    </citation>
    <scope>NUCLEOTIDE SEQUENCE [LARGE SCALE GENOMIC DNA]</scope>
    <source>
        <strain evidence="2 3">G13</strain>
    </source>
</reference>
<dbReference type="PROSITE" id="PS51186">
    <property type="entry name" value="GNAT"/>
    <property type="match status" value="1"/>
</dbReference>
<dbReference type="InterPro" id="IPR000182">
    <property type="entry name" value="GNAT_dom"/>
</dbReference>
<evidence type="ECO:0000313" key="2">
    <source>
        <dbReference type="EMBL" id="TVX91445.1"/>
    </source>
</evidence>
<dbReference type="PANTHER" id="PTHR43415:SF3">
    <property type="entry name" value="GNAT-FAMILY ACETYLTRANSFERASE"/>
    <property type="match status" value="1"/>
</dbReference>
<keyword evidence="2" id="KW-0808">Transferase</keyword>
<dbReference type="AlphaFoldDB" id="A0A559IUX9"/>
<dbReference type="RefSeq" id="WP_144707388.1">
    <property type="nucleotide sequence ID" value="NZ_VNJJ01000032.1"/>
</dbReference>
<evidence type="ECO:0000313" key="3">
    <source>
        <dbReference type="Proteomes" id="UP000316330"/>
    </source>
</evidence>
<feature type="domain" description="N-acetyltransferase" evidence="1">
    <location>
        <begin position="15"/>
        <end position="181"/>
    </location>
</feature>